<dbReference type="CDD" id="cd06413">
    <property type="entry name" value="GH25_muramidase_1"/>
    <property type="match status" value="1"/>
</dbReference>
<protein>
    <submittedName>
        <fullName evidence="4">Glycoside hydrolase</fullName>
    </submittedName>
</protein>
<evidence type="ECO:0000256" key="3">
    <source>
        <dbReference type="ARBA" id="ARBA00023295"/>
    </source>
</evidence>
<dbReference type="GO" id="GO:0016998">
    <property type="term" value="P:cell wall macromolecule catabolic process"/>
    <property type="evidence" value="ECO:0007669"/>
    <property type="project" value="InterPro"/>
</dbReference>
<keyword evidence="2 4" id="KW-0378">Hydrolase</keyword>
<dbReference type="GO" id="GO:0016052">
    <property type="term" value="P:carbohydrate catabolic process"/>
    <property type="evidence" value="ECO:0007669"/>
    <property type="project" value="TreeGrafter"/>
</dbReference>
<dbReference type="EMBL" id="LABX01000165">
    <property type="protein sequence ID" value="KMO30779.1"/>
    <property type="molecule type" value="Genomic_DNA"/>
</dbReference>
<dbReference type="InterPro" id="IPR017853">
    <property type="entry name" value="GH"/>
</dbReference>
<proteinExistence type="inferred from homology"/>
<dbReference type="InterPro" id="IPR002053">
    <property type="entry name" value="Glyco_hydro_25"/>
</dbReference>
<dbReference type="PANTHER" id="PTHR34135:SF2">
    <property type="entry name" value="LYSOZYME"/>
    <property type="match status" value="1"/>
</dbReference>
<dbReference type="SUPFAM" id="SSF51445">
    <property type="entry name" value="(Trans)glycosidases"/>
    <property type="match status" value="1"/>
</dbReference>
<evidence type="ECO:0000256" key="2">
    <source>
        <dbReference type="ARBA" id="ARBA00022801"/>
    </source>
</evidence>
<organism evidence="4 5">
    <name type="scientific">Methylobacterium aquaticum</name>
    <dbReference type="NCBI Taxonomy" id="270351"/>
    <lineage>
        <taxon>Bacteria</taxon>
        <taxon>Pseudomonadati</taxon>
        <taxon>Pseudomonadota</taxon>
        <taxon>Alphaproteobacteria</taxon>
        <taxon>Hyphomicrobiales</taxon>
        <taxon>Methylobacteriaceae</taxon>
        <taxon>Methylobacterium</taxon>
    </lineage>
</organism>
<evidence type="ECO:0000256" key="1">
    <source>
        <dbReference type="ARBA" id="ARBA00010646"/>
    </source>
</evidence>
<dbReference type="Gene3D" id="3.20.20.80">
    <property type="entry name" value="Glycosidases"/>
    <property type="match status" value="1"/>
</dbReference>
<evidence type="ECO:0000313" key="4">
    <source>
        <dbReference type="EMBL" id="KMO30779.1"/>
    </source>
</evidence>
<dbReference type="InterPro" id="IPR018077">
    <property type="entry name" value="Glyco_hydro_fam25_subgr"/>
</dbReference>
<dbReference type="PROSITE" id="PS51904">
    <property type="entry name" value="GLYCOSYL_HYDROL_F25_2"/>
    <property type="match status" value="1"/>
</dbReference>
<comment type="caution">
    <text evidence="4">The sequence shown here is derived from an EMBL/GenBank/DDBJ whole genome shotgun (WGS) entry which is preliminary data.</text>
</comment>
<dbReference type="OrthoDB" id="9798192at2"/>
<dbReference type="AlphaFoldDB" id="A0A0J6SAT7"/>
<comment type="similarity">
    <text evidence="1">Belongs to the glycosyl hydrolase 25 family.</text>
</comment>
<dbReference type="GO" id="GO:0003796">
    <property type="term" value="F:lysozyme activity"/>
    <property type="evidence" value="ECO:0007669"/>
    <property type="project" value="InterPro"/>
</dbReference>
<reference evidence="4 5" key="1">
    <citation type="submission" date="2015-03" db="EMBL/GenBank/DDBJ databases">
        <title>Genome sequencing of Methylobacterium aquaticum DSM16371 type strain.</title>
        <authorList>
            <person name="Chaudhry V."/>
            <person name="Patil P.B."/>
        </authorList>
    </citation>
    <scope>NUCLEOTIDE SEQUENCE [LARGE SCALE GENOMIC DNA]</scope>
    <source>
        <strain evidence="4 5">DSM 16371</strain>
    </source>
</reference>
<accession>A0A0J6SAT7</accession>
<name>A0A0J6SAT7_9HYPH</name>
<sequence length="288" mass="32236">MPMESTIPSAPWSSVVSRGVRWGRRVLAVASLAMLGACAGGGADFYPTKGDVKPHPGVAKAKMHPIQGIDVSKWQGPIDWTSVKGAGTQFAYIKATEGGDHVDDRFRENWDGAGRAGVPRGAYHFVFWCRSAKDQMDWFKRNVPNDPTALPPVLDVEWNGHSQLCPKKLPKAQALAMTEYMLREMEAYTGKRPIIYTDITFHKDVLEGELPDYPHWVRSTAAEPEQRYVNRDWMLWQFTSTGRVPGVRGDVDRNAFYGTQAEWASFLATDCDPRHHRRLSAAGLCTDK</sequence>
<dbReference type="GO" id="GO:0009253">
    <property type="term" value="P:peptidoglycan catabolic process"/>
    <property type="evidence" value="ECO:0007669"/>
    <property type="project" value="InterPro"/>
</dbReference>
<dbReference type="PATRIC" id="fig|270351.6.peg.1929"/>
<dbReference type="PANTHER" id="PTHR34135">
    <property type="entry name" value="LYSOZYME"/>
    <property type="match status" value="1"/>
</dbReference>
<dbReference type="SMART" id="SM00641">
    <property type="entry name" value="Glyco_25"/>
    <property type="match status" value="1"/>
</dbReference>
<gene>
    <name evidence="4" type="ORF">VP06_20970</name>
</gene>
<dbReference type="Pfam" id="PF01183">
    <property type="entry name" value="Glyco_hydro_25"/>
    <property type="match status" value="1"/>
</dbReference>
<keyword evidence="3" id="KW-0326">Glycosidase</keyword>
<dbReference type="Proteomes" id="UP000035929">
    <property type="component" value="Unassembled WGS sequence"/>
</dbReference>
<evidence type="ECO:0000313" key="5">
    <source>
        <dbReference type="Proteomes" id="UP000035929"/>
    </source>
</evidence>